<keyword evidence="2" id="KW-1185">Reference proteome</keyword>
<comment type="caution">
    <text evidence="1">The sequence shown here is derived from an EMBL/GenBank/DDBJ whole genome shotgun (WGS) entry which is preliminary data.</text>
</comment>
<dbReference type="EMBL" id="RQXT01000020">
    <property type="protein sequence ID" value="RRI00159.1"/>
    <property type="molecule type" value="Genomic_DNA"/>
</dbReference>
<evidence type="ECO:0000313" key="2">
    <source>
        <dbReference type="Proteomes" id="UP000273786"/>
    </source>
</evidence>
<organism evidence="1 2">
    <name type="scientific">Mesorhizobium tamadayense</name>
    <dbReference type="NCBI Taxonomy" id="425306"/>
    <lineage>
        <taxon>Bacteria</taxon>
        <taxon>Pseudomonadati</taxon>
        <taxon>Pseudomonadota</taxon>
        <taxon>Alphaproteobacteria</taxon>
        <taxon>Hyphomicrobiales</taxon>
        <taxon>Phyllobacteriaceae</taxon>
        <taxon>Mesorhizobium</taxon>
    </lineage>
</organism>
<proteinExistence type="predicted"/>
<protein>
    <submittedName>
        <fullName evidence="1">Uncharacterized protein</fullName>
    </submittedName>
</protein>
<evidence type="ECO:0000313" key="1">
    <source>
        <dbReference type="EMBL" id="RRI00159.1"/>
    </source>
</evidence>
<name>A0A3P3FQW8_9HYPH</name>
<accession>A0A3P3FQW8</accession>
<gene>
    <name evidence="1" type="ORF">EH240_17635</name>
</gene>
<reference evidence="1 2" key="1">
    <citation type="submission" date="2018-11" db="EMBL/GenBank/DDBJ databases">
        <title>the genome of Mesorhizobium tamadayense DSM 28320.</title>
        <authorList>
            <person name="Gao J."/>
        </authorList>
    </citation>
    <scope>NUCLEOTIDE SEQUENCE [LARGE SCALE GENOMIC DNA]</scope>
    <source>
        <strain evidence="1 2">DSM 28320</strain>
    </source>
</reference>
<dbReference type="AlphaFoldDB" id="A0A3P3FQW8"/>
<dbReference type="Proteomes" id="UP000273786">
    <property type="component" value="Unassembled WGS sequence"/>
</dbReference>
<sequence>MADIVRPPSAGGLAIAARQWDEAVRSRSLAIDGDLAAFAEFNRLGWNYFSNPDGEPIDKPSSLAEQLGWLTEAGFSAVDCIWLFAGHAIFSGRKP</sequence>